<accession>A0AAV2F612</accession>
<proteinExistence type="predicted"/>
<dbReference type="AlphaFoldDB" id="A0AAV2F612"/>
<dbReference type="Proteomes" id="UP001497516">
    <property type="component" value="Chromosome 6"/>
</dbReference>
<name>A0AAV2F612_9ROSI</name>
<reference evidence="1 2" key="1">
    <citation type="submission" date="2024-04" db="EMBL/GenBank/DDBJ databases">
        <authorList>
            <person name="Fracassetti M."/>
        </authorList>
    </citation>
    <scope>NUCLEOTIDE SEQUENCE [LARGE SCALE GENOMIC DNA]</scope>
</reference>
<dbReference type="PANTHER" id="PTHR33067">
    <property type="entry name" value="RNA-DIRECTED DNA POLYMERASE-RELATED"/>
    <property type="match status" value="1"/>
</dbReference>
<dbReference type="PANTHER" id="PTHR33067:SF9">
    <property type="entry name" value="RNA-DIRECTED DNA POLYMERASE"/>
    <property type="match status" value="1"/>
</dbReference>
<evidence type="ECO:0000313" key="1">
    <source>
        <dbReference type="EMBL" id="CAL1393671.1"/>
    </source>
</evidence>
<dbReference type="EMBL" id="OZ034819">
    <property type="protein sequence ID" value="CAL1393671.1"/>
    <property type="molecule type" value="Genomic_DNA"/>
</dbReference>
<sequence>MTRSNPTPLEAECGKFVEMLKKLNITTPFLEAMTYIRRYAKYLKGLHAKKRKFEDLATVTLSEKCSAFIQNKFPKKQQDLGSFTIPLCIGTCHIENSLADFGASINVMPYKLYKKLT</sequence>
<organism evidence="1 2">
    <name type="scientific">Linum trigynum</name>
    <dbReference type="NCBI Taxonomy" id="586398"/>
    <lineage>
        <taxon>Eukaryota</taxon>
        <taxon>Viridiplantae</taxon>
        <taxon>Streptophyta</taxon>
        <taxon>Embryophyta</taxon>
        <taxon>Tracheophyta</taxon>
        <taxon>Spermatophyta</taxon>
        <taxon>Magnoliopsida</taxon>
        <taxon>eudicotyledons</taxon>
        <taxon>Gunneridae</taxon>
        <taxon>Pentapetalae</taxon>
        <taxon>rosids</taxon>
        <taxon>fabids</taxon>
        <taxon>Malpighiales</taxon>
        <taxon>Linaceae</taxon>
        <taxon>Linum</taxon>
    </lineage>
</organism>
<gene>
    <name evidence="1" type="ORF">LTRI10_LOCUS34231</name>
</gene>
<protein>
    <submittedName>
        <fullName evidence="1">Uncharacterized protein</fullName>
    </submittedName>
</protein>
<keyword evidence="2" id="KW-1185">Reference proteome</keyword>
<evidence type="ECO:0000313" key="2">
    <source>
        <dbReference type="Proteomes" id="UP001497516"/>
    </source>
</evidence>